<accession>A0A1A9ZA31</accession>
<dbReference type="PANTHER" id="PTHR11373">
    <property type="entry name" value="DEOXYNUCLEOSIDE TRIPHOSPHATE TRIPHOSPHOHYDROLASE"/>
    <property type="match status" value="1"/>
</dbReference>
<evidence type="ECO:0000313" key="1">
    <source>
        <dbReference type="EnsemblMetazoa" id="GPAI008276-PA"/>
    </source>
</evidence>
<dbReference type="InterPro" id="IPR050135">
    <property type="entry name" value="dGTPase-like"/>
</dbReference>
<dbReference type="Proteomes" id="UP000092445">
    <property type="component" value="Unassembled WGS sequence"/>
</dbReference>
<dbReference type="GO" id="GO:0005634">
    <property type="term" value="C:nucleus"/>
    <property type="evidence" value="ECO:0007669"/>
    <property type="project" value="TreeGrafter"/>
</dbReference>
<dbReference type="EnsemblMetazoa" id="GPAI008276-RA">
    <property type="protein sequence ID" value="GPAI008276-PA"/>
    <property type="gene ID" value="GPAI008276"/>
</dbReference>
<dbReference type="STRING" id="7398.A0A1A9ZA31"/>
<organism evidence="1 2">
    <name type="scientific">Glossina pallidipes</name>
    <name type="common">Tsetse fly</name>
    <dbReference type="NCBI Taxonomy" id="7398"/>
    <lineage>
        <taxon>Eukaryota</taxon>
        <taxon>Metazoa</taxon>
        <taxon>Ecdysozoa</taxon>
        <taxon>Arthropoda</taxon>
        <taxon>Hexapoda</taxon>
        <taxon>Insecta</taxon>
        <taxon>Pterygota</taxon>
        <taxon>Neoptera</taxon>
        <taxon>Endopterygota</taxon>
        <taxon>Diptera</taxon>
        <taxon>Brachycera</taxon>
        <taxon>Muscomorpha</taxon>
        <taxon>Hippoboscoidea</taxon>
        <taxon>Glossinidae</taxon>
        <taxon>Glossina</taxon>
    </lineage>
</organism>
<reference evidence="2" key="1">
    <citation type="submission" date="2014-03" db="EMBL/GenBank/DDBJ databases">
        <authorList>
            <person name="Aksoy S."/>
            <person name="Warren W."/>
            <person name="Wilson R.K."/>
        </authorList>
    </citation>
    <scope>NUCLEOTIDE SEQUENCE [LARGE SCALE GENOMIC DNA]</scope>
    <source>
        <strain evidence="2">IAEA</strain>
    </source>
</reference>
<reference evidence="1" key="2">
    <citation type="submission" date="2020-05" db="UniProtKB">
        <authorList>
            <consortium name="EnsemblMetazoa"/>
        </authorList>
    </citation>
    <scope>IDENTIFICATION</scope>
    <source>
        <strain evidence="1">IAEA</strain>
    </source>
</reference>
<proteinExistence type="predicted"/>
<dbReference type="GO" id="GO:0006203">
    <property type="term" value="P:dGTP catabolic process"/>
    <property type="evidence" value="ECO:0007669"/>
    <property type="project" value="TreeGrafter"/>
</dbReference>
<dbReference type="SUPFAM" id="SSF109604">
    <property type="entry name" value="HD-domain/PDEase-like"/>
    <property type="match status" value="1"/>
</dbReference>
<evidence type="ECO:0000313" key="2">
    <source>
        <dbReference type="Proteomes" id="UP000092445"/>
    </source>
</evidence>
<keyword evidence="2" id="KW-1185">Reference proteome</keyword>
<dbReference type="VEuPathDB" id="VectorBase:GPAI008276"/>
<dbReference type="PANTHER" id="PTHR11373:SF4">
    <property type="entry name" value="DEOXYNUCLEOSIDE TRIPHOSPHATE TRIPHOSPHOHYDROLASE SAMHD1"/>
    <property type="match status" value="1"/>
</dbReference>
<sequence length="209" mass="24288">MKIDDKVHGKIVMPKDIGSLIENRFFGRLKGIRQLGLTEPAVKTTQVIERNRNWIKDNQIDGKISPLYRNAVLLAALVYDIVHEPFSHTWEVVHPYFDYEAISEKLIDKIFVECPQIFVHLRENNNRGIDLIKSLITGRRKDFKRSLPNEYRFIFEIVSNKFCQIDVDKWDYLKGDGHVFGKASLIDFDQVLLNSRAGEDGPHVEYLNS</sequence>
<dbReference type="GO" id="GO:0008832">
    <property type="term" value="F:dGTPase activity"/>
    <property type="evidence" value="ECO:0007669"/>
    <property type="project" value="TreeGrafter"/>
</dbReference>
<dbReference type="Gene3D" id="1.10.3210.10">
    <property type="entry name" value="Hypothetical protein af1432"/>
    <property type="match status" value="1"/>
</dbReference>
<protein>
    <submittedName>
        <fullName evidence="1">Uncharacterized protein</fullName>
    </submittedName>
</protein>
<dbReference type="AlphaFoldDB" id="A0A1A9ZA31"/>
<name>A0A1A9ZA31_GLOPL</name>